<dbReference type="InterPro" id="IPR043538">
    <property type="entry name" value="XYLT"/>
</dbReference>
<dbReference type="Pfam" id="PF02485">
    <property type="entry name" value="Branch"/>
    <property type="match status" value="1"/>
</dbReference>
<dbReference type="UniPathway" id="UPA00756"/>
<dbReference type="InterPro" id="IPR002889">
    <property type="entry name" value="WSC_carb-bd"/>
</dbReference>
<evidence type="ECO:0000256" key="16">
    <source>
        <dbReference type="ARBA" id="ARBA00023157"/>
    </source>
</evidence>
<keyword evidence="16" id="KW-1015">Disulfide bond</keyword>
<evidence type="ECO:0000256" key="9">
    <source>
        <dbReference type="ARBA" id="ARBA00022692"/>
    </source>
</evidence>
<dbReference type="AlphaFoldDB" id="A0A1B6CJW1"/>
<dbReference type="InterPro" id="IPR024448">
    <property type="entry name" value="XylT_C"/>
</dbReference>
<keyword evidence="15 20" id="KW-0472">Membrane</keyword>
<dbReference type="Pfam" id="PF12529">
    <property type="entry name" value="Xylo_C"/>
    <property type="match status" value="1"/>
</dbReference>
<comment type="catalytic activity">
    <reaction evidence="19">
        <text>UDP-alpha-D-xylose + L-seryl-[protein] = 3-O-(beta-D-xylosyl)-L-seryl-[protein] + UDP + H(+)</text>
        <dbReference type="Rhea" id="RHEA:50192"/>
        <dbReference type="Rhea" id="RHEA-COMP:9863"/>
        <dbReference type="Rhea" id="RHEA-COMP:12567"/>
        <dbReference type="ChEBI" id="CHEBI:15378"/>
        <dbReference type="ChEBI" id="CHEBI:29999"/>
        <dbReference type="ChEBI" id="CHEBI:57632"/>
        <dbReference type="ChEBI" id="CHEBI:58223"/>
        <dbReference type="ChEBI" id="CHEBI:132085"/>
        <dbReference type="EC" id="2.4.2.26"/>
    </reaction>
</comment>
<keyword evidence="13 20" id="KW-1133">Transmembrane helix</keyword>
<keyword evidence="11" id="KW-0256">Endoplasmic reticulum</keyword>
<evidence type="ECO:0000256" key="2">
    <source>
        <dbReference type="ARBA" id="ARBA00004648"/>
    </source>
</evidence>
<evidence type="ECO:0000256" key="18">
    <source>
        <dbReference type="ARBA" id="ARBA00042865"/>
    </source>
</evidence>
<evidence type="ECO:0000256" key="20">
    <source>
        <dbReference type="SAM" id="Phobius"/>
    </source>
</evidence>
<accession>A0A1B6CJW1</accession>
<comment type="pathway">
    <text evidence="3">Glycan metabolism; chondroitin sulfate biosynthesis.</text>
</comment>
<evidence type="ECO:0000256" key="7">
    <source>
        <dbReference type="ARBA" id="ARBA00022676"/>
    </source>
</evidence>
<sequence length="959" mass="109973">MPSTSRRKRKKQNMAPAKTLDVRWIRRYRGFCLAGSVILTIQVFLAYIFFTIYAEDPKLVKDLLQEKKFYFEALEDPNGVESSRRFKDNYLSLDDEEDDSPANSNAVERRVKVPPDKMENKVSNKVTGGSKIVDTNTRLVLNKTSILRLEELDFIPLCEITGKEAVSAIHRAKTQHCKQLLANITCLNLKEELYPSWLPHSCPNKGHEAGKLLGCYKDEKAFRLLSGYYTNLKSNNSPQNCINLCLQSGFPFAGVQYRNECFCGNDEPISTARLPDSSCNMKCPANPKEACGGYYTINIYHTGITKFSPQPPAEVDTSLGIKGNVRIAFLLTLNGRAVRQVKRLLKTLFHRDHFFYIHIDSRQDYMFRELLSLEMRFSNIRLSRRRHSTIWGGASLLTMLLESMAELIQADWDWDFVINLSESDFPVKSNKDLVEFLTVNKERNFVKSHGREVQRFIQKQGLDKTFVECEAHMWRAGDRNLPWGIAMDGGSDWIALSRPFVTYVTSERKDQLLTGLLTVFKYTLLPAESFFHTVLRNSIFCDTYVDNNLHVTNWKRRLGCKCQYKHVVDWCGCSPNNFKTEDWTRLQGTEPRPLYFARKFEPIINQAIILQLEEWLSGSYPSNVTNLNSYWQSVYHYQDLIPAFDDTLLTFATSLTRVSVKLMTNFAIDCSIIANRVFELTSYMNNDIYKGTLIRFEAHDKSSQSNIELETWFRPQNNFTIFHQKGPAQRLRSLTVSSDYDQKEQTSRNLQRSLSVFSEPSAVFYFIGGIDSYNLTLLWIDPVGELADISEVSIDENSLVNGIKASIKTPLLPGVWLLRMVYDGVVIAQTDFVVFPLQFFSGIPITQQQAEILHGGSRQPYKVAKDAYSHLLEPPDPVLERKSLANIRRSGKDLHQWIDSLTSRFYSVMETCAVSSKETNLCRSIHLEPCHTTSWSSYAPDPKSTISTINKFTGLLDRW</sequence>
<keyword evidence="9 20" id="KW-0812">Transmembrane</keyword>
<organism evidence="22">
    <name type="scientific">Clastoptera arizonana</name>
    <name type="common">Arizona spittle bug</name>
    <dbReference type="NCBI Taxonomy" id="38151"/>
    <lineage>
        <taxon>Eukaryota</taxon>
        <taxon>Metazoa</taxon>
        <taxon>Ecdysozoa</taxon>
        <taxon>Arthropoda</taxon>
        <taxon>Hexapoda</taxon>
        <taxon>Insecta</taxon>
        <taxon>Pterygota</taxon>
        <taxon>Neoptera</taxon>
        <taxon>Paraneoptera</taxon>
        <taxon>Hemiptera</taxon>
        <taxon>Auchenorrhyncha</taxon>
        <taxon>Cercopoidea</taxon>
        <taxon>Clastopteridae</taxon>
        <taxon>Clastoptera</taxon>
    </lineage>
</organism>
<reference evidence="22" key="1">
    <citation type="submission" date="2015-12" db="EMBL/GenBank/DDBJ databases">
        <title>De novo transcriptome assembly of four potential Pierce s Disease insect vectors from Arizona vineyards.</title>
        <authorList>
            <person name="Tassone E.E."/>
        </authorList>
    </citation>
    <scope>NUCLEOTIDE SEQUENCE</scope>
</reference>
<keyword evidence="17" id="KW-0325">Glycoprotein</keyword>
<evidence type="ECO:0000256" key="14">
    <source>
        <dbReference type="ARBA" id="ARBA00023034"/>
    </source>
</evidence>
<evidence type="ECO:0000256" key="17">
    <source>
        <dbReference type="ARBA" id="ARBA00023180"/>
    </source>
</evidence>
<dbReference type="InterPro" id="IPR003406">
    <property type="entry name" value="Glyco_trans_14"/>
</dbReference>
<keyword evidence="7" id="KW-0328">Glycosyltransferase</keyword>
<dbReference type="EMBL" id="GEDC01023588">
    <property type="protein sequence ID" value="JAS13710.1"/>
    <property type="molecule type" value="Transcribed_RNA"/>
</dbReference>
<dbReference type="GO" id="GO:0050650">
    <property type="term" value="P:chondroitin sulfate proteoglycan biosynthetic process"/>
    <property type="evidence" value="ECO:0007669"/>
    <property type="project" value="TreeGrafter"/>
</dbReference>
<protein>
    <recommendedName>
        <fullName evidence="6">protein xylosyltransferase</fullName>
        <ecNumber evidence="6">2.4.2.26</ecNumber>
    </recommendedName>
    <alternativeName>
        <fullName evidence="18">Peptide O-xylosyltransferase</fullName>
    </alternativeName>
</protein>
<comment type="similarity">
    <text evidence="5">Belongs to the glycosyltransferase 14 family. XylT subfamily.</text>
</comment>
<comment type="subcellular location">
    <subcellularLocation>
        <location evidence="2">Endoplasmic reticulum membrane</location>
        <topology evidence="2">Single-pass type II membrane protein</topology>
    </subcellularLocation>
    <subcellularLocation>
        <location evidence="1">Golgi apparatus membrane</location>
        <topology evidence="1">Single-pass type II membrane protein</topology>
    </subcellularLocation>
</comment>
<evidence type="ECO:0000256" key="15">
    <source>
        <dbReference type="ARBA" id="ARBA00023136"/>
    </source>
</evidence>
<evidence type="ECO:0000256" key="13">
    <source>
        <dbReference type="ARBA" id="ARBA00022989"/>
    </source>
</evidence>
<dbReference type="GO" id="GO:0015012">
    <property type="term" value="P:heparan sulfate proteoglycan biosynthetic process"/>
    <property type="evidence" value="ECO:0007669"/>
    <property type="project" value="UniProtKB-UniPathway"/>
</dbReference>
<dbReference type="PANTHER" id="PTHR46025:SF3">
    <property type="entry name" value="XYLOSYLTRANSFERASE OXT"/>
    <property type="match status" value="1"/>
</dbReference>
<keyword evidence="14" id="KW-0333">Golgi apparatus</keyword>
<evidence type="ECO:0000256" key="12">
    <source>
        <dbReference type="ARBA" id="ARBA00022968"/>
    </source>
</evidence>
<dbReference type="EC" id="2.4.2.26" evidence="6"/>
<evidence type="ECO:0000259" key="21">
    <source>
        <dbReference type="PROSITE" id="PS51212"/>
    </source>
</evidence>
<name>A0A1B6CJW1_9HEMI</name>
<dbReference type="UniPathway" id="UPA00755"/>
<evidence type="ECO:0000313" key="22">
    <source>
        <dbReference type="EMBL" id="JAS13710.1"/>
    </source>
</evidence>
<evidence type="ECO:0000256" key="3">
    <source>
        <dbReference type="ARBA" id="ARBA00004840"/>
    </source>
</evidence>
<evidence type="ECO:0000256" key="10">
    <source>
        <dbReference type="ARBA" id="ARBA00022723"/>
    </source>
</evidence>
<evidence type="ECO:0000256" key="8">
    <source>
        <dbReference type="ARBA" id="ARBA00022679"/>
    </source>
</evidence>
<keyword evidence="12" id="KW-0735">Signal-anchor</keyword>
<dbReference type="GO" id="GO:0046872">
    <property type="term" value="F:metal ion binding"/>
    <property type="evidence" value="ECO:0007669"/>
    <property type="project" value="UniProtKB-KW"/>
</dbReference>
<evidence type="ECO:0000256" key="11">
    <source>
        <dbReference type="ARBA" id="ARBA00022824"/>
    </source>
</evidence>
<comment type="pathway">
    <text evidence="4">Glycan metabolism; heparan sulfate biosynthesis.</text>
</comment>
<dbReference type="PANTHER" id="PTHR46025">
    <property type="entry name" value="XYLOSYLTRANSFERASE OXT"/>
    <property type="match status" value="1"/>
</dbReference>
<dbReference type="PROSITE" id="PS51212">
    <property type="entry name" value="WSC"/>
    <property type="match status" value="1"/>
</dbReference>
<evidence type="ECO:0000256" key="6">
    <source>
        <dbReference type="ARBA" id="ARBA00011972"/>
    </source>
</evidence>
<dbReference type="GO" id="GO:0005789">
    <property type="term" value="C:endoplasmic reticulum membrane"/>
    <property type="evidence" value="ECO:0007669"/>
    <property type="project" value="UniProtKB-SubCell"/>
</dbReference>
<dbReference type="GO" id="GO:0030158">
    <property type="term" value="F:protein xylosyltransferase activity"/>
    <property type="evidence" value="ECO:0007669"/>
    <property type="project" value="UniProtKB-EC"/>
</dbReference>
<dbReference type="SMART" id="SM00321">
    <property type="entry name" value="WSC"/>
    <property type="match status" value="1"/>
</dbReference>
<feature type="domain" description="WSC" evidence="21">
    <location>
        <begin position="209"/>
        <end position="303"/>
    </location>
</feature>
<keyword evidence="8" id="KW-0808">Transferase</keyword>
<proteinExistence type="inferred from homology"/>
<feature type="transmembrane region" description="Helical" evidence="20">
    <location>
        <begin position="31"/>
        <end position="54"/>
    </location>
</feature>
<gene>
    <name evidence="22" type="ORF">g.3254</name>
</gene>
<evidence type="ECO:0000256" key="1">
    <source>
        <dbReference type="ARBA" id="ARBA00004323"/>
    </source>
</evidence>
<dbReference type="GO" id="GO:0000139">
    <property type="term" value="C:Golgi membrane"/>
    <property type="evidence" value="ECO:0007669"/>
    <property type="project" value="UniProtKB-SubCell"/>
</dbReference>
<evidence type="ECO:0000256" key="5">
    <source>
        <dbReference type="ARBA" id="ARBA00010195"/>
    </source>
</evidence>
<evidence type="ECO:0000256" key="19">
    <source>
        <dbReference type="ARBA" id="ARBA00047847"/>
    </source>
</evidence>
<evidence type="ECO:0000256" key="4">
    <source>
        <dbReference type="ARBA" id="ARBA00005093"/>
    </source>
</evidence>
<dbReference type="Pfam" id="PF01822">
    <property type="entry name" value="WSC"/>
    <property type="match status" value="1"/>
</dbReference>
<keyword evidence="10" id="KW-0479">Metal-binding</keyword>